<dbReference type="EMBL" id="LFXA01000002">
    <property type="protein sequence ID" value="KNB53302.1"/>
    <property type="molecule type" value="Genomic_DNA"/>
</dbReference>
<reference evidence="2" key="1">
    <citation type="submission" date="2015-07" db="EMBL/GenBank/DDBJ databases">
        <title>Draft genome sequence of Streptomyces sp. CMAA 1322, a bacterium isolated from Caatinga biome, from dry forest semiarid of Brazil.</title>
        <authorList>
            <person name="Santos S.N."/>
            <person name="Gacesa R."/>
            <person name="Taketani R.G."/>
            <person name="Long P.F."/>
            <person name="Melo I.S."/>
        </authorList>
    </citation>
    <scope>NUCLEOTIDE SEQUENCE [LARGE SCALE GENOMIC DNA]</scope>
    <source>
        <strain evidence="2">CMAA 1322</strain>
    </source>
</reference>
<comment type="caution">
    <text evidence="1">The sequence shown here is derived from an EMBL/GenBank/DDBJ whole genome shotgun (WGS) entry which is preliminary data.</text>
</comment>
<sequence length="152" mass="15799">MDALRLIEATRLALARARSMEDVVAEAWQTYALAQAVGAHLAVHGPFEARAAAGHLGEVGGGNSGALRQIALRAGGLRAARLSEVRDPWGTLTGLGVLLGEVGIALVGVACACEEDGLYWQCIEAIDAADETGDRVSGLLRRLTLRERGGAA</sequence>
<dbReference type="STRING" id="1678637.AC230_00945"/>
<name>A0A0K9XKW9_9ACTN</name>
<evidence type="ECO:0000313" key="2">
    <source>
        <dbReference type="Proteomes" id="UP000037288"/>
    </source>
</evidence>
<protein>
    <submittedName>
        <fullName evidence="1">Uncharacterized protein</fullName>
    </submittedName>
</protein>
<dbReference type="Proteomes" id="UP000037288">
    <property type="component" value="Unassembled WGS sequence"/>
</dbReference>
<dbReference type="PATRIC" id="fig|1678637.3.peg.199"/>
<organism evidence="1 2">
    <name type="scientific">Streptomyces caatingaensis</name>
    <dbReference type="NCBI Taxonomy" id="1678637"/>
    <lineage>
        <taxon>Bacteria</taxon>
        <taxon>Bacillati</taxon>
        <taxon>Actinomycetota</taxon>
        <taxon>Actinomycetes</taxon>
        <taxon>Kitasatosporales</taxon>
        <taxon>Streptomycetaceae</taxon>
        <taxon>Streptomyces</taxon>
    </lineage>
</organism>
<dbReference type="Pfam" id="PF19594">
    <property type="entry name" value="DUF6099"/>
    <property type="match status" value="1"/>
</dbReference>
<keyword evidence="2" id="KW-1185">Reference proteome</keyword>
<accession>A0A0K9XKW9</accession>
<dbReference type="OrthoDB" id="3874063at2"/>
<dbReference type="AlphaFoldDB" id="A0A0K9XKW9"/>
<dbReference type="RefSeq" id="WP_049714004.1">
    <property type="nucleotide sequence ID" value="NZ_LFXA01000002.1"/>
</dbReference>
<gene>
    <name evidence="1" type="ORF">AC230_00945</name>
</gene>
<dbReference type="InterPro" id="IPR046081">
    <property type="entry name" value="DUF6099"/>
</dbReference>
<evidence type="ECO:0000313" key="1">
    <source>
        <dbReference type="EMBL" id="KNB53302.1"/>
    </source>
</evidence>
<proteinExistence type="predicted"/>